<protein>
    <submittedName>
        <fullName evidence="3">CIA30 family protein</fullName>
    </submittedName>
</protein>
<gene>
    <name evidence="3" type="ORF">ACI2JU_01115</name>
</gene>
<dbReference type="Pfam" id="PF08547">
    <property type="entry name" value="CIA30"/>
    <property type="match status" value="1"/>
</dbReference>
<sequence length="170" mass="19103">MKTNPTTSLLLLSGSGDLTLHWQIVNDSVMGGLSTSQAYEKDNSLIFTGNVSLENNGGFASIRTTINTNKENANLISLRFKGDGKTYQLRLRTSQYLDGPAYTTSFETIKDQWQVVTFSPTDFSLTYRGKTLEQQPELTFKDVQQLGLMIAKKQQGNFKLELAHIKFEHK</sequence>
<comment type="similarity">
    <text evidence="1">Belongs to the CIA30 family.</text>
</comment>
<organism evidence="3 4">
    <name type="scientific">Pseudoalteromonas rhizosphaerae</name>
    <dbReference type="NCBI Taxonomy" id="2518973"/>
    <lineage>
        <taxon>Bacteria</taxon>
        <taxon>Pseudomonadati</taxon>
        <taxon>Pseudomonadota</taxon>
        <taxon>Gammaproteobacteria</taxon>
        <taxon>Alteromonadales</taxon>
        <taxon>Pseudoalteromonadaceae</taxon>
        <taxon>Pseudoalteromonas</taxon>
    </lineage>
</organism>
<dbReference type="PANTHER" id="PTHR13194:SF19">
    <property type="entry name" value="NAD(P)-BINDING ROSSMANN-FOLD SUPERFAMILY PROTEIN"/>
    <property type="match status" value="1"/>
</dbReference>
<dbReference type="InterPro" id="IPR039131">
    <property type="entry name" value="NDUFAF1"/>
</dbReference>
<dbReference type="Proteomes" id="UP001620262">
    <property type="component" value="Unassembled WGS sequence"/>
</dbReference>
<evidence type="ECO:0000256" key="1">
    <source>
        <dbReference type="ARBA" id="ARBA00007884"/>
    </source>
</evidence>
<dbReference type="InterPro" id="IPR008979">
    <property type="entry name" value="Galactose-bd-like_sf"/>
</dbReference>
<feature type="domain" description="NADH:ubiquinone oxidoreductase intermediate-associated protein 30" evidence="2">
    <location>
        <begin position="20"/>
        <end position="162"/>
    </location>
</feature>
<reference evidence="3 4" key="1">
    <citation type="submission" date="2024-11" db="EMBL/GenBank/DDBJ databases">
        <title>The Natural Products Discovery Center: Release of the First 8490 Sequenced Strains for Exploring Actinobacteria Biosynthetic Diversity.</title>
        <authorList>
            <person name="Kalkreuter E."/>
            <person name="Kautsar S.A."/>
            <person name="Yang D."/>
            <person name="Bader C.D."/>
            <person name="Teijaro C.N."/>
            <person name="Fluegel L."/>
            <person name="Davis C.M."/>
            <person name="Simpson J.R."/>
            <person name="Lauterbach L."/>
            <person name="Steele A.D."/>
            <person name="Gui C."/>
            <person name="Meng S."/>
            <person name="Li G."/>
            <person name="Viehrig K."/>
            <person name="Ye F."/>
            <person name="Su P."/>
            <person name="Kiefer A.F."/>
            <person name="Nichols A."/>
            <person name="Cepeda A.J."/>
            <person name="Yan W."/>
            <person name="Fan B."/>
            <person name="Jiang Y."/>
            <person name="Adhikari A."/>
            <person name="Zheng C.-J."/>
            <person name="Schuster L."/>
            <person name="Cowan T.M."/>
            <person name="Smanski M.J."/>
            <person name="Chevrette M.G."/>
            <person name="De Carvalho L.P.S."/>
            <person name="Shen B."/>
        </authorList>
    </citation>
    <scope>NUCLEOTIDE SEQUENCE [LARGE SCALE GENOMIC DNA]</scope>
    <source>
        <strain evidence="3 4">NPDC078403</strain>
    </source>
</reference>
<comment type="caution">
    <text evidence="3">The sequence shown here is derived from an EMBL/GenBank/DDBJ whole genome shotgun (WGS) entry which is preliminary data.</text>
</comment>
<dbReference type="EMBL" id="JBJDOT010000001">
    <property type="protein sequence ID" value="MFK3862492.1"/>
    <property type="molecule type" value="Genomic_DNA"/>
</dbReference>
<name>A0ABW8KRV4_9GAMM</name>
<evidence type="ECO:0000259" key="2">
    <source>
        <dbReference type="Pfam" id="PF08547"/>
    </source>
</evidence>
<evidence type="ECO:0000313" key="3">
    <source>
        <dbReference type="EMBL" id="MFK3862492.1"/>
    </source>
</evidence>
<proteinExistence type="inferred from homology"/>
<dbReference type="InterPro" id="IPR013857">
    <property type="entry name" value="NADH-UbQ_OxRdtase-assoc_prot30"/>
</dbReference>
<dbReference type="SUPFAM" id="SSF49785">
    <property type="entry name" value="Galactose-binding domain-like"/>
    <property type="match status" value="1"/>
</dbReference>
<dbReference type="RefSeq" id="WP_404674520.1">
    <property type="nucleotide sequence ID" value="NZ_JBJDOT010000001.1"/>
</dbReference>
<evidence type="ECO:0000313" key="4">
    <source>
        <dbReference type="Proteomes" id="UP001620262"/>
    </source>
</evidence>
<dbReference type="PANTHER" id="PTHR13194">
    <property type="entry name" value="COMPLEX I INTERMEDIATE-ASSOCIATED PROTEIN 30"/>
    <property type="match status" value="1"/>
</dbReference>
<keyword evidence="4" id="KW-1185">Reference proteome</keyword>
<accession>A0ABW8KRV4</accession>